<evidence type="ECO:0008006" key="5">
    <source>
        <dbReference type="Google" id="ProtNLM"/>
    </source>
</evidence>
<comment type="caution">
    <text evidence="3">The sequence shown here is derived from an EMBL/GenBank/DDBJ whole genome shotgun (WGS) entry which is preliminary data.</text>
</comment>
<keyword evidence="4" id="KW-1185">Reference proteome</keyword>
<evidence type="ECO:0000256" key="1">
    <source>
        <dbReference type="SAM" id="MobiDB-lite"/>
    </source>
</evidence>
<dbReference type="EMBL" id="JAPEUY010000010">
    <property type="protein sequence ID" value="KAJ4368981.1"/>
    <property type="molecule type" value="Genomic_DNA"/>
</dbReference>
<proteinExistence type="predicted"/>
<accession>A0A9W8Y796</accession>
<dbReference type="Pfam" id="PF11937">
    <property type="entry name" value="DUF3455"/>
    <property type="match status" value="1"/>
</dbReference>
<evidence type="ECO:0000313" key="4">
    <source>
        <dbReference type="Proteomes" id="UP001140560"/>
    </source>
</evidence>
<sequence length="212" mass="21914">MHASILLSAIALVLPLTLAAPAPPRGPPSSPTPSEAAKTPPPPPRPLRQPPAPTPIQQQHRLVLVALGTGTQNYTCSTDLTAAPAAIGALAQLFNASCALSSDPTASTQSLGSIEESASIGAHFFLDSTTPDFDITGLGNTEAKKAEEIVSPQGSENVKWLRLTAQATGTTSSVKEIYRLNTVGGVAPANCAGRTAGEVVTVDYQAQYWVYA</sequence>
<evidence type="ECO:0000313" key="3">
    <source>
        <dbReference type="EMBL" id="KAJ4368981.1"/>
    </source>
</evidence>
<feature type="compositionally biased region" description="Pro residues" evidence="1">
    <location>
        <begin position="21"/>
        <end position="31"/>
    </location>
</feature>
<feature type="compositionally biased region" description="Pro residues" evidence="1">
    <location>
        <begin position="39"/>
        <end position="54"/>
    </location>
</feature>
<dbReference type="AlphaFoldDB" id="A0A9W8Y796"/>
<dbReference type="InterPro" id="IPR021851">
    <property type="entry name" value="DUF3455"/>
</dbReference>
<dbReference type="PANTHER" id="PTHR35567">
    <property type="entry name" value="MALATE DEHYDROGENASE (AFU_ORTHOLOGUE AFUA_2G13800)"/>
    <property type="match status" value="1"/>
</dbReference>
<evidence type="ECO:0000256" key="2">
    <source>
        <dbReference type="SAM" id="SignalP"/>
    </source>
</evidence>
<keyword evidence="2" id="KW-0732">Signal</keyword>
<organism evidence="3 4">
    <name type="scientific">Neocucurbitaria cava</name>
    <dbReference type="NCBI Taxonomy" id="798079"/>
    <lineage>
        <taxon>Eukaryota</taxon>
        <taxon>Fungi</taxon>
        <taxon>Dikarya</taxon>
        <taxon>Ascomycota</taxon>
        <taxon>Pezizomycotina</taxon>
        <taxon>Dothideomycetes</taxon>
        <taxon>Pleosporomycetidae</taxon>
        <taxon>Pleosporales</taxon>
        <taxon>Pleosporineae</taxon>
        <taxon>Cucurbitariaceae</taxon>
        <taxon>Neocucurbitaria</taxon>
    </lineage>
</organism>
<feature type="region of interest" description="Disordered" evidence="1">
    <location>
        <begin position="21"/>
        <end position="54"/>
    </location>
</feature>
<dbReference type="OrthoDB" id="1859733at2759"/>
<feature type="chain" id="PRO_5040926973" description="Malate dehydrogenase" evidence="2">
    <location>
        <begin position="20"/>
        <end position="212"/>
    </location>
</feature>
<gene>
    <name evidence="3" type="ORF">N0V83_006063</name>
</gene>
<dbReference type="Proteomes" id="UP001140560">
    <property type="component" value="Unassembled WGS sequence"/>
</dbReference>
<feature type="signal peptide" evidence="2">
    <location>
        <begin position="1"/>
        <end position="19"/>
    </location>
</feature>
<reference evidence="3" key="1">
    <citation type="submission" date="2022-10" db="EMBL/GenBank/DDBJ databases">
        <title>Tapping the CABI collections for fungal endophytes: first genome assemblies for Collariella, Neodidymelliopsis, Ascochyta clinopodiicola, Didymella pomorum, Didymosphaeria variabile, Neocosmospora piperis and Neocucurbitaria cava.</title>
        <authorList>
            <person name="Hill R."/>
        </authorList>
    </citation>
    <scope>NUCLEOTIDE SEQUENCE</scope>
    <source>
        <strain evidence="3">IMI 356814</strain>
    </source>
</reference>
<dbReference type="PANTHER" id="PTHR35567:SF11">
    <property type="entry name" value="MALATE DEHYDROGENASE (AFU_ORTHOLOGUE AFUA_2G13800)"/>
    <property type="match status" value="1"/>
</dbReference>
<name>A0A9W8Y796_9PLEO</name>
<protein>
    <recommendedName>
        <fullName evidence="5">Malate dehydrogenase</fullName>
    </recommendedName>
</protein>